<evidence type="ECO:0000256" key="2">
    <source>
        <dbReference type="ARBA" id="ARBA00022898"/>
    </source>
</evidence>
<evidence type="ECO:0000313" key="7">
    <source>
        <dbReference type="EMBL" id="GHA71663.1"/>
    </source>
</evidence>
<dbReference type="InterPro" id="IPR051446">
    <property type="entry name" value="HTH_trans_reg/aminotransferase"/>
</dbReference>
<gene>
    <name evidence="7" type="ORF">GCM10009007_10670</name>
</gene>
<keyword evidence="4" id="KW-0238">DNA-binding</keyword>
<proteinExistence type="inferred from homology"/>
<reference evidence="7" key="2">
    <citation type="submission" date="2020-09" db="EMBL/GenBank/DDBJ databases">
        <authorList>
            <person name="Sun Q."/>
            <person name="Kim S."/>
        </authorList>
    </citation>
    <scope>NUCLEOTIDE SEQUENCE</scope>
    <source>
        <strain evidence="7">KCTC 32501</strain>
    </source>
</reference>
<organism evidence="7 8">
    <name type="scientific">Formosimonas limnophila</name>
    <dbReference type="NCBI Taxonomy" id="1384487"/>
    <lineage>
        <taxon>Bacteria</taxon>
        <taxon>Pseudomonadati</taxon>
        <taxon>Pseudomonadota</taxon>
        <taxon>Betaproteobacteria</taxon>
        <taxon>Burkholderiales</taxon>
        <taxon>Burkholderiaceae</taxon>
        <taxon>Formosimonas</taxon>
    </lineage>
</organism>
<dbReference type="SUPFAM" id="SSF53383">
    <property type="entry name" value="PLP-dependent transferases"/>
    <property type="match status" value="1"/>
</dbReference>
<dbReference type="AlphaFoldDB" id="A0A8J3FZ74"/>
<dbReference type="PRINTS" id="PR00035">
    <property type="entry name" value="HTHGNTR"/>
</dbReference>
<dbReference type="SMART" id="SM00345">
    <property type="entry name" value="HTH_GNTR"/>
    <property type="match status" value="1"/>
</dbReference>
<dbReference type="RefSeq" id="WP_189492737.1">
    <property type="nucleotide sequence ID" value="NZ_BMZG01000005.1"/>
</dbReference>
<dbReference type="PANTHER" id="PTHR46577:SF1">
    <property type="entry name" value="HTH-TYPE TRANSCRIPTIONAL REGULATORY PROTEIN GABR"/>
    <property type="match status" value="1"/>
</dbReference>
<evidence type="ECO:0000313" key="8">
    <source>
        <dbReference type="Proteomes" id="UP000614287"/>
    </source>
</evidence>
<dbReference type="GO" id="GO:0030170">
    <property type="term" value="F:pyridoxal phosphate binding"/>
    <property type="evidence" value="ECO:0007669"/>
    <property type="project" value="InterPro"/>
</dbReference>
<protein>
    <submittedName>
        <fullName evidence="7">Transcriptional regulator</fullName>
    </submittedName>
</protein>
<dbReference type="PROSITE" id="PS50949">
    <property type="entry name" value="HTH_GNTR"/>
    <property type="match status" value="1"/>
</dbReference>
<accession>A0A8J3FZ74</accession>
<dbReference type="InterPro" id="IPR036388">
    <property type="entry name" value="WH-like_DNA-bd_sf"/>
</dbReference>
<dbReference type="InterPro" id="IPR015421">
    <property type="entry name" value="PyrdxlP-dep_Trfase_major"/>
</dbReference>
<evidence type="ECO:0000256" key="3">
    <source>
        <dbReference type="ARBA" id="ARBA00023015"/>
    </source>
</evidence>
<dbReference type="PANTHER" id="PTHR46577">
    <property type="entry name" value="HTH-TYPE TRANSCRIPTIONAL REGULATORY PROTEIN GABR"/>
    <property type="match status" value="1"/>
</dbReference>
<dbReference type="Pfam" id="PF00392">
    <property type="entry name" value="GntR"/>
    <property type="match status" value="1"/>
</dbReference>
<comment type="caution">
    <text evidence="7">The sequence shown here is derived from an EMBL/GenBank/DDBJ whole genome shotgun (WGS) entry which is preliminary data.</text>
</comment>
<comment type="similarity">
    <text evidence="1">In the C-terminal section; belongs to the class-I pyridoxal-phosphate-dependent aminotransferase family.</text>
</comment>
<feature type="domain" description="HTH gntR-type" evidence="6">
    <location>
        <begin position="23"/>
        <end position="91"/>
    </location>
</feature>
<dbReference type="CDD" id="cd00609">
    <property type="entry name" value="AAT_like"/>
    <property type="match status" value="1"/>
</dbReference>
<dbReference type="Proteomes" id="UP000614287">
    <property type="component" value="Unassembled WGS sequence"/>
</dbReference>
<dbReference type="InterPro" id="IPR000524">
    <property type="entry name" value="Tscrpt_reg_HTH_GntR"/>
</dbReference>
<keyword evidence="3" id="KW-0805">Transcription regulation</keyword>
<sequence length="505" mass="56237">MKRTPLAELLQTELERQDFHPRLPGYKRVYEAIRGAIVNRRLPAGAKLPSSRDLARELDASRNMIVAAYDQLQAEGYVESQTGSGTYVAEALPDGFSNDGSHVRYQFLGDAAEDDEAVSLSKRGARLTREEGMDAYEVQPLALSGKMDLLNFPIKTWQRVQNQVWRRDDVNLYDYDTTGGYLQLKRAVADYLRVSRGVALDADQVLITGGTQQSLDLISRMLADQNDIAWVENPCYWGAWSSFYANDLNIRPIAVDLEGMNPSAEDLASPPPKFIYVTPSHQYPTGAVMSLARRKSLIEYAQRANAWILEDDYDSEFRYAGRPVASLQGLAAEAGVPRVLYMGTFSKVIYPGIKLAYVVLPHALIPSFKTALYDLYRPGQLHLQAALAEFIDQGHFTTHIRRLRQAYAQRRTLLLAVLDRALKGKVQQVVVDAGLLLVIKLPSHIDDVALSAQCQSNGLSVRPLSRYYIGETDVRGLVVGFAYVDTNDLVECGKRLGDMIGAVLT</sequence>
<dbReference type="GO" id="GO:0003700">
    <property type="term" value="F:DNA-binding transcription factor activity"/>
    <property type="evidence" value="ECO:0007669"/>
    <property type="project" value="InterPro"/>
</dbReference>
<dbReference type="Gene3D" id="1.10.10.10">
    <property type="entry name" value="Winged helix-like DNA-binding domain superfamily/Winged helix DNA-binding domain"/>
    <property type="match status" value="1"/>
</dbReference>
<dbReference type="GO" id="GO:0003677">
    <property type="term" value="F:DNA binding"/>
    <property type="evidence" value="ECO:0007669"/>
    <property type="project" value="UniProtKB-KW"/>
</dbReference>
<dbReference type="SUPFAM" id="SSF46785">
    <property type="entry name" value="Winged helix' DNA-binding domain"/>
    <property type="match status" value="1"/>
</dbReference>
<dbReference type="Pfam" id="PF00155">
    <property type="entry name" value="Aminotran_1_2"/>
    <property type="match status" value="1"/>
</dbReference>
<dbReference type="Gene3D" id="3.40.640.10">
    <property type="entry name" value="Type I PLP-dependent aspartate aminotransferase-like (Major domain)"/>
    <property type="match status" value="1"/>
</dbReference>
<evidence type="ECO:0000256" key="5">
    <source>
        <dbReference type="ARBA" id="ARBA00023163"/>
    </source>
</evidence>
<reference evidence="7" key="1">
    <citation type="journal article" date="2014" name="Int. J. Syst. Evol. Microbiol.">
        <title>Complete genome sequence of Corynebacterium casei LMG S-19264T (=DSM 44701T), isolated from a smear-ripened cheese.</title>
        <authorList>
            <consortium name="US DOE Joint Genome Institute (JGI-PGF)"/>
            <person name="Walter F."/>
            <person name="Albersmeier A."/>
            <person name="Kalinowski J."/>
            <person name="Ruckert C."/>
        </authorList>
    </citation>
    <scope>NUCLEOTIDE SEQUENCE</scope>
    <source>
        <strain evidence="7">KCTC 32501</strain>
    </source>
</reference>
<evidence type="ECO:0000256" key="4">
    <source>
        <dbReference type="ARBA" id="ARBA00023125"/>
    </source>
</evidence>
<dbReference type="InterPro" id="IPR004839">
    <property type="entry name" value="Aminotransferase_I/II_large"/>
</dbReference>
<name>A0A8J3FZ74_9BURK</name>
<keyword evidence="8" id="KW-1185">Reference proteome</keyword>
<dbReference type="EMBL" id="BMZG01000005">
    <property type="protein sequence ID" value="GHA71663.1"/>
    <property type="molecule type" value="Genomic_DNA"/>
</dbReference>
<dbReference type="InterPro" id="IPR036390">
    <property type="entry name" value="WH_DNA-bd_sf"/>
</dbReference>
<dbReference type="CDD" id="cd07377">
    <property type="entry name" value="WHTH_GntR"/>
    <property type="match status" value="1"/>
</dbReference>
<dbReference type="InterPro" id="IPR015424">
    <property type="entry name" value="PyrdxlP-dep_Trfase"/>
</dbReference>
<evidence type="ECO:0000259" key="6">
    <source>
        <dbReference type="PROSITE" id="PS50949"/>
    </source>
</evidence>
<evidence type="ECO:0000256" key="1">
    <source>
        <dbReference type="ARBA" id="ARBA00005384"/>
    </source>
</evidence>
<keyword evidence="5" id="KW-0804">Transcription</keyword>
<keyword evidence="2" id="KW-0663">Pyridoxal phosphate</keyword>